<evidence type="ECO:0000256" key="3">
    <source>
        <dbReference type="ARBA" id="ARBA00022989"/>
    </source>
</evidence>
<feature type="transmembrane region" description="Helical" evidence="5">
    <location>
        <begin position="145"/>
        <end position="163"/>
    </location>
</feature>
<sequence>MTDASRPVRARPRPAERVVALLAACHPGPTVVVTTLCTALAAAVGAPAGTVALVLAVVLAGQLSIGWSNDWVDAARDRAVGRRDKPVVTGAVSPALLRAAAFAALALAVCLSLLAGPAAAAAHAAVVAMGWAYNVGLKSTVASGVPYAVAFGALPAFVVLARPGDGLPAGWLVAVGALLGVGAHLVNVLPDLEDDAGTGVRGLPHRLGRRATAVLAPGVLAAAVVVAVLGPPGPPRVVPAALGVGAVAVAVTAGVVGAARPASRAPFTLAMLVAGLCVLVLVVTGADGALT</sequence>
<keyword evidence="4 5" id="KW-0472">Membrane</keyword>
<dbReference type="STRING" id="446466.Cfla_1161"/>
<dbReference type="InterPro" id="IPR000537">
    <property type="entry name" value="UbiA_prenyltransferase"/>
</dbReference>
<dbReference type="Pfam" id="PF01040">
    <property type="entry name" value="UbiA"/>
    <property type="match status" value="1"/>
</dbReference>
<feature type="transmembrane region" description="Helical" evidence="5">
    <location>
        <begin position="266"/>
        <end position="286"/>
    </location>
</feature>
<dbReference type="EMBL" id="CP001964">
    <property type="protein sequence ID" value="ADG74065.1"/>
    <property type="molecule type" value="Genomic_DNA"/>
</dbReference>
<evidence type="ECO:0000256" key="4">
    <source>
        <dbReference type="ARBA" id="ARBA00023136"/>
    </source>
</evidence>
<proteinExistence type="predicted"/>
<keyword evidence="6" id="KW-0808">Transferase</keyword>
<evidence type="ECO:0000313" key="6">
    <source>
        <dbReference type="EMBL" id="ADG74065.1"/>
    </source>
</evidence>
<dbReference type="InterPro" id="IPR044878">
    <property type="entry name" value="UbiA_sf"/>
</dbReference>
<evidence type="ECO:0000256" key="2">
    <source>
        <dbReference type="ARBA" id="ARBA00022692"/>
    </source>
</evidence>
<protein>
    <submittedName>
        <fullName evidence="6">UbiA prenyltransferase</fullName>
    </submittedName>
</protein>
<evidence type="ECO:0000256" key="1">
    <source>
        <dbReference type="ARBA" id="ARBA00004141"/>
    </source>
</evidence>
<dbReference type="GO" id="GO:0016020">
    <property type="term" value="C:membrane"/>
    <property type="evidence" value="ECO:0007669"/>
    <property type="project" value="UniProtKB-SubCell"/>
</dbReference>
<name>D5ULM3_CELFN</name>
<dbReference type="eggNOG" id="COG0382">
    <property type="taxonomic scope" value="Bacteria"/>
</dbReference>
<feature type="transmembrane region" description="Helical" evidence="5">
    <location>
        <begin position="169"/>
        <end position="190"/>
    </location>
</feature>
<feature type="transmembrane region" description="Helical" evidence="5">
    <location>
        <begin position="87"/>
        <end position="108"/>
    </location>
</feature>
<evidence type="ECO:0000256" key="5">
    <source>
        <dbReference type="SAM" id="Phobius"/>
    </source>
</evidence>
<keyword evidence="3 5" id="KW-1133">Transmembrane helix</keyword>
<dbReference type="KEGG" id="cfl:Cfla_1161"/>
<dbReference type="Gene3D" id="1.10.357.140">
    <property type="entry name" value="UbiA prenyltransferase"/>
    <property type="match status" value="1"/>
</dbReference>
<feature type="transmembrane region" description="Helical" evidence="5">
    <location>
        <begin position="237"/>
        <end position="259"/>
    </location>
</feature>
<dbReference type="AlphaFoldDB" id="D5ULM3"/>
<reference evidence="6 7" key="1">
    <citation type="journal article" date="2010" name="Stand. Genomic Sci.">
        <title>Complete genome sequence of Cellulomonas flavigena type strain (134).</title>
        <authorList>
            <person name="Abt B."/>
            <person name="Foster B."/>
            <person name="Lapidus A."/>
            <person name="Clum A."/>
            <person name="Sun H."/>
            <person name="Pukall R."/>
            <person name="Lucas S."/>
            <person name="Glavina Del Rio T."/>
            <person name="Nolan M."/>
            <person name="Tice H."/>
            <person name="Cheng J.F."/>
            <person name="Pitluck S."/>
            <person name="Liolios K."/>
            <person name="Ivanova N."/>
            <person name="Mavromatis K."/>
            <person name="Ovchinnikova G."/>
            <person name="Pati A."/>
            <person name="Goodwin L."/>
            <person name="Chen A."/>
            <person name="Palaniappan K."/>
            <person name="Land M."/>
            <person name="Hauser L."/>
            <person name="Chang Y.J."/>
            <person name="Jeffries C.D."/>
            <person name="Rohde M."/>
            <person name="Goker M."/>
            <person name="Woyke T."/>
            <person name="Bristow J."/>
            <person name="Eisen J.A."/>
            <person name="Markowitz V."/>
            <person name="Hugenholtz P."/>
            <person name="Kyrpides N.C."/>
            <person name="Klenk H.P."/>
        </authorList>
    </citation>
    <scope>NUCLEOTIDE SEQUENCE [LARGE SCALE GENOMIC DNA]</scope>
    <source>
        <strain evidence="7">ATCC 482 / DSM 20109 / BCRC 11376 / JCM 18109 / NBRC 3775 / NCIMB 8073 / NRS 134</strain>
    </source>
</reference>
<feature type="transmembrane region" description="Helical" evidence="5">
    <location>
        <begin position="48"/>
        <end position="67"/>
    </location>
</feature>
<dbReference type="HOGENOM" id="CLU_080174_0_0_11"/>
<accession>D5ULM3</accession>
<keyword evidence="2 5" id="KW-0812">Transmembrane</keyword>
<feature type="transmembrane region" description="Helical" evidence="5">
    <location>
        <begin position="21"/>
        <end position="42"/>
    </location>
</feature>
<feature type="transmembrane region" description="Helical" evidence="5">
    <location>
        <begin position="114"/>
        <end position="133"/>
    </location>
</feature>
<gene>
    <name evidence="6" type="ordered locus">Cfla_1161</name>
</gene>
<feature type="transmembrane region" description="Helical" evidence="5">
    <location>
        <begin position="211"/>
        <end position="231"/>
    </location>
</feature>
<dbReference type="RefSeq" id="WP_013116399.1">
    <property type="nucleotide sequence ID" value="NC_014151.1"/>
</dbReference>
<keyword evidence="7" id="KW-1185">Reference proteome</keyword>
<dbReference type="GO" id="GO:0016765">
    <property type="term" value="F:transferase activity, transferring alkyl or aryl (other than methyl) groups"/>
    <property type="evidence" value="ECO:0007669"/>
    <property type="project" value="InterPro"/>
</dbReference>
<organism evidence="6 7">
    <name type="scientific">Cellulomonas flavigena (strain ATCC 482 / DSM 20109 / BCRC 11376 / JCM 18109 / NBRC 3775 / NCIMB 8073 / NRS 134)</name>
    <dbReference type="NCBI Taxonomy" id="446466"/>
    <lineage>
        <taxon>Bacteria</taxon>
        <taxon>Bacillati</taxon>
        <taxon>Actinomycetota</taxon>
        <taxon>Actinomycetes</taxon>
        <taxon>Micrococcales</taxon>
        <taxon>Cellulomonadaceae</taxon>
        <taxon>Cellulomonas</taxon>
    </lineage>
</organism>
<evidence type="ECO:0000313" key="7">
    <source>
        <dbReference type="Proteomes" id="UP000000849"/>
    </source>
</evidence>
<comment type="subcellular location">
    <subcellularLocation>
        <location evidence="1">Membrane</location>
        <topology evidence="1">Multi-pass membrane protein</topology>
    </subcellularLocation>
</comment>
<dbReference type="Proteomes" id="UP000000849">
    <property type="component" value="Chromosome"/>
</dbReference>